<evidence type="ECO:0000256" key="2">
    <source>
        <dbReference type="ARBA" id="ARBA00005540"/>
    </source>
</evidence>
<keyword evidence="3 8" id="KW-0813">Transport</keyword>
<dbReference type="InterPro" id="IPR024529">
    <property type="entry name" value="ECF_trnsprt_substrate-spec"/>
</dbReference>
<reference evidence="10 11" key="1">
    <citation type="journal article" date="2015" name="Genome Announc.">
        <title>Expanding the biotechnology potential of lactobacilli through comparative genomics of 213 strains and associated genera.</title>
        <authorList>
            <person name="Sun Z."/>
            <person name="Harris H.M."/>
            <person name="McCann A."/>
            <person name="Guo C."/>
            <person name="Argimon S."/>
            <person name="Zhang W."/>
            <person name="Yang X."/>
            <person name="Jeffery I.B."/>
            <person name="Cooney J.C."/>
            <person name="Kagawa T.F."/>
            <person name="Liu W."/>
            <person name="Song Y."/>
            <person name="Salvetti E."/>
            <person name="Wrobel A."/>
            <person name="Rasinkangas P."/>
            <person name="Parkhill J."/>
            <person name="Rea M.C."/>
            <person name="O'Sullivan O."/>
            <person name="Ritari J."/>
            <person name="Douillard F.P."/>
            <person name="Paul Ross R."/>
            <person name="Yang R."/>
            <person name="Briner A.E."/>
            <person name="Felis G.E."/>
            <person name="de Vos W.M."/>
            <person name="Barrangou R."/>
            <person name="Klaenhammer T.R."/>
            <person name="Caufield P.W."/>
            <person name="Cui Y."/>
            <person name="Zhang H."/>
            <person name="O'Toole P.W."/>
        </authorList>
    </citation>
    <scope>NUCLEOTIDE SEQUENCE [LARGE SCALE GENOMIC DNA]</scope>
    <source>
        <strain evidence="10 11">DSM 20534</strain>
    </source>
</reference>
<name>A0A0R1H269_9LACO</name>
<evidence type="ECO:0000256" key="1">
    <source>
        <dbReference type="ARBA" id="ARBA00004651"/>
    </source>
</evidence>
<evidence type="ECO:0000256" key="8">
    <source>
        <dbReference type="PIRNR" id="PIRNR037778"/>
    </source>
</evidence>
<feature type="transmembrane region" description="Helical" evidence="9">
    <location>
        <begin position="82"/>
        <end position="105"/>
    </location>
</feature>
<dbReference type="PANTHER" id="PTHR38438:SF1">
    <property type="entry name" value="RIBOFLAVIN TRANSPORTER RIBU"/>
    <property type="match status" value="1"/>
</dbReference>
<keyword evidence="5 9" id="KW-0812">Transmembrane</keyword>
<keyword evidence="4 8" id="KW-1003">Cell membrane</keyword>
<sequence>MLKNVNIKKNSRLSVQISWAMLGAMAFILMQFSFPIIPAFPYLKMDLSDVIVAVSAMIYGPLGATLIALIKATLDFLIKGANLMSLVGDVAAFAASVSFALPLYYLTKKNKTFFTKIAGLVAGTLMLTFVLSVLNYVIVTPLYISLAGFKLTTSLLNYILFTIIPFNLVKGLVLSIATFILMSSLVPILQRYLNRQK</sequence>
<keyword evidence="7 8" id="KW-0472">Membrane</keyword>
<dbReference type="RefSeq" id="WP_054745127.1">
    <property type="nucleotide sequence ID" value="NZ_AZCV01000001.1"/>
</dbReference>
<dbReference type="EMBL" id="AZCV01000001">
    <property type="protein sequence ID" value="KRK38563.1"/>
    <property type="molecule type" value="Genomic_DNA"/>
</dbReference>
<protein>
    <recommendedName>
        <fullName evidence="8">Riboflavin transporter</fullName>
    </recommendedName>
</protein>
<dbReference type="GO" id="GO:0005886">
    <property type="term" value="C:plasma membrane"/>
    <property type="evidence" value="ECO:0007669"/>
    <property type="project" value="UniProtKB-SubCell"/>
</dbReference>
<evidence type="ECO:0000256" key="3">
    <source>
        <dbReference type="ARBA" id="ARBA00022448"/>
    </source>
</evidence>
<evidence type="ECO:0000256" key="6">
    <source>
        <dbReference type="ARBA" id="ARBA00022989"/>
    </source>
</evidence>
<evidence type="ECO:0000313" key="11">
    <source>
        <dbReference type="Proteomes" id="UP000050909"/>
    </source>
</evidence>
<dbReference type="Proteomes" id="UP000050909">
    <property type="component" value="Unassembled WGS sequence"/>
</dbReference>
<organism evidence="10 11">
    <name type="scientific">Amylolactobacillus amylotrophicus DSM 20534</name>
    <dbReference type="NCBI Taxonomy" id="1423722"/>
    <lineage>
        <taxon>Bacteria</taxon>
        <taxon>Bacillati</taxon>
        <taxon>Bacillota</taxon>
        <taxon>Bacilli</taxon>
        <taxon>Lactobacillales</taxon>
        <taxon>Lactobacillaceae</taxon>
        <taxon>Amylolactobacillus</taxon>
    </lineage>
</organism>
<feature type="transmembrane region" description="Helical" evidence="9">
    <location>
        <begin position="20"/>
        <end position="43"/>
    </location>
</feature>
<comment type="function">
    <text evidence="8">Probably a riboflavin-binding protein that interacts with the energy-coupling factor (ECF) ABC-transporter complex.</text>
</comment>
<evidence type="ECO:0000313" key="10">
    <source>
        <dbReference type="EMBL" id="KRK38563.1"/>
    </source>
</evidence>
<keyword evidence="11" id="KW-1185">Reference proteome</keyword>
<dbReference type="Pfam" id="PF12822">
    <property type="entry name" value="ECF_trnsprt"/>
    <property type="match status" value="1"/>
</dbReference>
<dbReference type="PIRSF" id="PIRSF037778">
    <property type="entry name" value="UCP037778_transp_RibU"/>
    <property type="match status" value="1"/>
</dbReference>
<proteinExistence type="inferred from homology"/>
<evidence type="ECO:0000256" key="7">
    <source>
        <dbReference type="ARBA" id="ARBA00023136"/>
    </source>
</evidence>
<evidence type="ECO:0000256" key="5">
    <source>
        <dbReference type="ARBA" id="ARBA00022692"/>
    </source>
</evidence>
<feature type="transmembrane region" description="Helical" evidence="9">
    <location>
        <begin position="117"/>
        <end position="138"/>
    </location>
</feature>
<dbReference type="GO" id="GO:0032217">
    <property type="term" value="F:riboflavin transmembrane transporter activity"/>
    <property type="evidence" value="ECO:0007669"/>
    <property type="project" value="UniProtKB-UniRule"/>
</dbReference>
<comment type="caution">
    <text evidence="10">The sequence shown here is derived from an EMBL/GenBank/DDBJ whole genome shotgun (WGS) entry which is preliminary data.</text>
</comment>
<gene>
    <name evidence="10" type="ORF">FC62_GL000250</name>
</gene>
<feature type="transmembrane region" description="Helical" evidence="9">
    <location>
        <begin position="50"/>
        <end position="70"/>
    </location>
</feature>
<feature type="transmembrane region" description="Helical" evidence="9">
    <location>
        <begin position="158"/>
        <end position="189"/>
    </location>
</feature>
<comment type="subcellular location">
    <subcellularLocation>
        <location evidence="1">Cell membrane</location>
        <topology evidence="1">Multi-pass membrane protein</topology>
    </subcellularLocation>
</comment>
<dbReference type="Gene3D" id="1.10.1760.20">
    <property type="match status" value="1"/>
</dbReference>
<dbReference type="PANTHER" id="PTHR38438">
    <property type="entry name" value="RIBOFLAVIN TRANSPORTER RIBU"/>
    <property type="match status" value="1"/>
</dbReference>
<keyword evidence="6 9" id="KW-1133">Transmembrane helix</keyword>
<evidence type="ECO:0000256" key="9">
    <source>
        <dbReference type="SAM" id="Phobius"/>
    </source>
</evidence>
<dbReference type="AlphaFoldDB" id="A0A0R1H269"/>
<comment type="similarity">
    <text evidence="2 8">Belongs to the prokaryotic riboflavin transporter (P-RFT) (TC 2.A.87) family.</text>
</comment>
<accession>A0A0R1H269</accession>
<dbReference type="InterPro" id="IPR025720">
    <property type="entry name" value="RibU"/>
</dbReference>
<dbReference type="PATRIC" id="fig|1423722.3.peg.254"/>
<evidence type="ECO:0000256" key="4">
    <source>
        <dbReference type="ARBA" id="ARBA00022475"/>
    </source>
</evidence>